<keyword evidence="2" id="KW-1185">Reference proteome</keyword>
<proteinExistence type="predicted"/>
<dbReference type="EMBL" id="JAPUUL010000518">
    <property type="protein sequence ID" value="KAJ8130358.1"/>
    <property type="molecule type" value="Genomic_DNA"/>
</dbReference>
<gene>
    <name evidence="1" type="ORF">O1611_g3273</name>
</gene>
<sequence length="713" mass="79487">MSQSSQPQVYDWLQHKRAVEKLLLGAKERNILSTLYLYGPPTSGLNSSLVDYVIQQVKGGLAPKQIVYIAGTDLDEALIAARLSVSRHVGKNQYDDTITIKSAQNLCDDFEAGKMSMGDNMVLMIEVRMSATVAEEVMFGIVLGHLRELIRVKEKENGTGAHIAVLLLGSSWFSERTFRSFEKLMQTEKRSIQDTRPIANFSNPDPETQNQILEQALSRGQRILFSMFSDRKPWEAFGQIAAYRDGNGEPLPLPILPSPRTPETAEHASDDLQHIRNTLCFQVDPRSLFSTSTNLSIVVSSDHVTSDILDLDTSQVVQAERQLTRCEVENALAWAQKATTPAQILADYSLDTFPLLKDGDECLGPAWTTHLVPLALQTIKMMGCDGNRIINDFPIRVPANHVALADRCRRLTVLGCIKENPDKEGAYLVTGRGKTMLHLTTKLNLDWGVAWLLMSASAGHLNNTTRLVLVYMAAVLACGPDTLISKFGTIRADGEPYTTADLQKLCAPILAQCASHGMLWLYTGVFLQGLDGTFESSTGTIKPDSYIVMALETAEQIETLAKQEFAPLCNLKLPQNTDWKKTPLSKVQVSSINSALMWAFLHQIVLFQSEVPTPDIRGLPEHIYLAKDCVSLYNFRVDQKKEFLDVKEWVAFGNEHTLGGGFYAIYNQLARRTDQHGNYYIARGLTRLPSTKLQEAEKECGIYWPDLVMRILD</sequence>
<accession>A0ACC2JT42</accession>
<evidence type="ECO:0000313" key="1">
    <source>
        <dbReference type="EMBL" id="KAJ8130358.1"/>
    </source>
</evidence>
<evidence type="ECO:0000313" key="2">
    <source>
        <dbReference type="Proteomes" id="UP001153332"/>
    </source>
</evidence>
<comment type="caution">
    <text evidence="1">The sequence shown here is derived from an EMBL/GenBank/DDBJ whole genome shotgun (WGS) entry which is preliminary data.</text>
</comment>
<dbReference type="Proteomes" id="UP001153332">
    <property type="component" value="Unassembled WGS sequence"/>
</dbReference>
<organism evidence="1 2">
    <name type="scientific">Lasiodiplodia mahajangana</name>
    <dbReference type="NCBI Taxonomy" id="1108764"/>
    <lineage>
        <taxon>Eukaryota</taxon>
        <taxon>Fungi</taxon>
        <taxon>Dikarya</taxon>
        <taxon>Ascomycota</taxon>
        <taxon>Pezizomycotina</taxon>
        <taxon>Dothideomycetes</taxon>
        <taxon>Dothideomycetes incertae sedis</taxon>
        <taxon>Botryosphaeriales</taxon>
        <taxon>Botryosphaeriaceae</taxon>
        <taxon>Lasiodiplodia</taxon>
    </lineage>
</organism>
<reference evidence="1" key="1">
    <citation type="submission" date="2022-12" db="EMBL/GenBank/DDBJ databases">
        <title>Genome Sequence of Lasiodiplodia mahajangana.</title>
        <authorList>
            <person name="Buettner E."/>
        </authorList>
    </citation>
    <scope>NUCLEOTIDE SEQUENCE</scope>
    <source>
        <strain evidence="1">VT137</strain>
    </source>
</reference>
<protein>
    <submittedName>
        <fullName evidence="1">Uncharacterized protein</fullName>
    </submittedName>
</protein>
<name>A0ACC2JT42_9PEZI</name>